<evidence type="ECO:0000313" key="2">
    <source>
        <dbReference type="EMBL" id="KYF33246.1"/>
    </source>
</evidence>
<gene>
    <name evidence="2" type="ORF">SMIM3I_00649</name>
</gene>
<evidence type="ECO:0000313" key="3">
    <source>
        <dbReference type="Proteomes" id="UP000075442"/>
    </source>
</evidence>
<name>A0A150NIK4_STRMT</name>
<dbReference type="AlphaFoldDB" id="A0A150NIK4"/>
<evidence type="ECO:0000256" key="1">
    <source>
        <dbReference type="SAM" id="Coils"/>
    </source>
</evidence>
<dbReference type="PATRIC" id="fig|28037.235.peg.2150"/>
<protein>
    <submittedName>
        <fullName evidence="2">Uncharacterized protein</fullName>
    </submittedName>
</protein>
<dbReference type="Proteomes" id="UP000075442">
    <property type="component" value="Unassembled WGS sequence"/>
</dbReference>
<feature type="coiled-coil region" evidence="1">
    <location>
        <begin position="70"/>
        <end position="97"/>
    </location>
</feature>
<proteinExistence type="predicted"/>
<comment type="caution">
    <text evidence="2">The sequence shown here is derived from an EMBL/GenBank/DDBJ whole genome shotgun (WGS) entry which is preliminary data.</text>
</comment>
<organism evidence="2 3">
    <name type="scientific">Streptococcus mitis</name>
    <dbReference type="NCBI Taxonomy" id="28037"/>
    <lineage>
        <taxon>Bacteria</taxon>
        <taxon>Bacillati</taxon>
        <taxon>Bacillota</taxon>
        <taxon>Bacilli</taxon>
        <taxon>Lactobacillales</taxon>
        <taxon>Streptococcaceae</taxon>
        <taxon>Streptococcus</taxon>
        <taxon>Streptococcus mitis group</taxon>
    </lineage>
</organism>
<sequence>MSKLDELKKRERELLYQLEDNGKEKYRTKELIETFEWYDRASHHYQNDLWEAAYQSRYAGQLEETLLQRNQLKNQILENLSYRMDDLKKEKFRLEGDLDEVYYERRKELEREEEKRHGH</sequence>
<accession>A0A150NIK4</accession>
<reference evidence="2 3" key="1">
    <citation type="submission" date="2016-01" db="EMBL/GenBank/DDBJ databases">
        <title>Highly variable Streptococcus oralis 1 are common among viridans streptococci isolated from primates.</title>
        <authorList>
            <person name="Denapaite D."/>
            <person name="Rieger M."/>
            <person name="Koendgen S."/>
            <person name="Brueckner R."/>
            <person name="Ochigava I."/>
            <person name="Kappeler P."/>
            <person name="Maetz-Rensing K."/>
            <person name="Leendertz F."/>
        </authorList>
    </citation>
    <scope>NUCLEOTIDE SEQUENCE [LARGE SCALE GENOMIC DNA]</scope>
    <source>
        <strain evidence="2 3">M3-1</strain>
    </source>
</reference>
<dbReference type="EMBL" id="LROU01000131">
    <property type="protein sequence ID" value="KYF33246.1"/>
    <property type="molecule type" value="Genomic_DNA"/>
</dbReference>
<keyword evidence="1" id="KW-0175">Coiled coil</keyword>